<name>A0AA37L1H1_9PEZI</name>
<proteinExistence type="predicted"/>
<evidence type="ECO:0000313" key="2">
    <source>
        <dbReference type="Proteomes" id="UP001055115"/>
    </source>
</evidence>
<keyword evidence="2" id="KW-1185">Reference proteome</keyword>
<dbReference type="Proteomes" id="UP001055115">
    <property type="component" value="Unassembled WGS sequence"/>
</dbReference>
<dbReference type="GeneID" id="73321095"/>
<gene>
    <name evidence="1" type="ORF">ColSpa_00293</name>
</gene>
<sequence>MTDFIARIEQDALRNDNREPAWGSIHNDMVYQQWTDSFLTPVNQSVMESAQTIGTPGFDRFLEESYLTYPGDVSASGPKAQPFLETEFHAQPRNYHYASRQQLIEQKEEYEREEMNAFWRPNYSYY</sequence>
<dbReference type="AlphaFoldDB" id="A0AA37L1H1"/>
<dbReference type="RefSeq" id="XP_049122462.1">
    <property type="nucleotide sequence ID" value="XM_049266505.1"/>
</dbReference>
<protein>
    <submittedName>
        <fullName evidence="1">Uncharacterized protein</fullName>
    </submittedName>
</protein>
<organism evidence="1 2">
    <name type="scientific">Colletotrichum spaethianum</name>
    <dbReference type="NCBI Taxonomy" id="700344"/>
    <lineage>
        <taxon>Eukaryota</taxon>
        <taxon>Fungi</taxon>
        <taxon>Dikarya</taxon>
        <taxon>Ascomycota</taxon>
        <taxon>Pezizomycotina</taxon>
        <taxon>Sordariomycetes</taxon>
        <taxon>Hypocreomycetidae</taxon>
        <taxon>Glomerellales</taxon>
        <taxon>Glomerellaceae</taxon>
        <taxon>Colletotrichum</taxon>
        <taxon>Colletotrichum spaethianum species complex</taxon>
    </lineage>
</organism>
<comment type="caution">
    <text evidence="1">The sequence shown here is derived from an EMBL/GenBank/DDBJ whole genome shotgun (WGS) entry which is preliminary data.</text>
</comment>
<dbReference type="EMBL" id="BQXU01000001">
    <property type="protein sequence ID" value="GKT40112.1"/>
    <property type="molecule type" value="Genomic_DNA"/>
</dbReference>
<reference evidence="1 2" key="1">
    <citation type="submission" date="2022-03" db="EMBL/GenBank/DDBJ databases">
        <title>Genome data of Colletotrichum spp.</title>
        <authorList>
            <person name="Utami Y.D."/>
            <person name="Hiruma K."/>
        </authorList>
    </citation>
    <scope>NUCLEOTIDE SEQUENCE [LARGE SCALE GENOMIC DNA]</scope>
    <source>
        <strain evidence="1 2">MAFF 239500</strain>
    </source>
</reference>
<evidence type="ECO:0000313" key="1">
    <source>
        <dbReference type="EMBL" id="GKT40112.1"/>
    </source>
</evidence>
<accession>A0AA37L1H1</accession>